<reference evidence="2 3" key="1">
    <citation type="submission" date="2018-02" db="EMBL/GenBank/DDBJ databases">
        <title>Genome sequence of the basidiomycete white-rot fungus Phlebia centrifuga.</title>
        <authorList>
            <person name="Granchi Z."/>
            <person name="Peng M."/>
            <person name="de Vries R.P."/>
            <person name="Hilden K."/>
            <person name="Makela M.R."/>
            <person name="Grigoriev I."/>
            <person name="Riley R."/>
        </authorList>
    </citation>
    <scope>NUCLEOTIDE SEQUENCE [LARGE SCALE GENOMIC DNA]</scope>
    <source>
        <strain evidence="2 3">FBCC195</strain>
    </source>
</reference>
<protein>
    <submittedName>
        <fullName evidence="2">Uncharacterized protein</fullName>
    </submittedName>
</protein>
<name>A0A2R6S5S7_9APHY</name>
<feature type="region of interest" description="Disordered" evidence="1">
    <location>
        <begin position="1"/>
        <end position="138"/>
    </location>
</feature>
<dbReference type="Proteomes" id="UP000186601">
    <property type="component" value="Unassembled WGS sequence"/>
</dbReference>
<feature type="compositionally biased region" description="Polar residues" evidence="1">
    <location>
        <begin position="116"/>
        <end position="135"/>
    </location>
</feature>
<accession>A0A2R6S5S7</accession>
<comment type="caution">
    <text evidence="2">The sequence shown here is derived from an EMBL/GenBank/DDBJ whole genome shotgun (WGS) entry which is preliminary data.</text>
</comment>
<proteinExistence type="predicted"/>
<evidence type="ECO:0000313" key="3">
    <source>
        <dbReference type="Proteomes" id="UP000186601"/>
    </source>
</evidence>
<evidence type="ECO:0000313" key="2">
    <source>
        <dbReference type="EMBL" id="PSS37641.1"/>
    </source>
</evidence>
<keyword evidence="3" id="KW-1185">Reference proteome</keyword>
<sequence length="177" mass="19591">MQAYHNGGQAYYPQPQYQPQPGPYITHYTAGYPQFQPPVVPAQGYQQFPSTYPPEQYEPPPQTHQFPSLPRPKNLKRGHTLATPNPKAVPLKPALKRPQHDRSGSMGTVPAPAQLSRASSRATSEQRQRVNSTTRPRADSNALFVAGAFSPQGCLALSGLNELSINRSHLPRISWLE</sequence>
<organism evidence="2 3">
    <name type="scientific">Hermanssonia centrifuga</name>
    <dbReference type="NCBI Taxonomy" id="98765"/>
    <lineage>
        <taxon>Eukaryota</taxon>
        <taxon>Fungi</taxon>
        <taxon>Dikarya</taxon>
        <taxon>Basidiomycota</taxon>
        <taxon>Agaricomycotina</taxon>
        <taxon>Agaricomycetes</taxon>
        <taxon>Polyporales</taxon>
        <taxon>Meruliaceae</taxon>
        <taxon>Hermanssonia</taxon>
    </lineage>
</organism>
<dbReference type="EMBL" id="MLYV02000033">
    <property type="protein sequence ID" value="PSS37641.1"/>
    <property type="molecule type" value="Genomic_DNA"/>
</dbReference>
<gene>
    <name evidence="2" type="ORF">PHLCEN_2v465</name>
</gene>
<dbReference type="AlphaFoldDB" id="A0A2R6S5S7"/>
<evidence type="ECO:0000256" key="1">
    <source>
        <dbReference type="SAM" id="MobiDB-lite"/>
    </source>
</evidence>